<gene>
    <name evidence="5" type="ORF">L0M14_16355</name>
</gene>
<dbReference type="RefSeq" id="WP_235117749.1">
    <property type="nucleotide sequence ID" value="NZ_CP090978.1"/>
</dbReference>
<dbReference type="SMART" id="SM00342">
    <property type="entry name" value="HTH_ARAC"/>
    <property type="match status" value="1"/>
</dbReference>
<keyword evidence="6" id="KW-1185">Reference proteome</keyword>
<accession>A0ABY3SBU3</accession>
<evidence type="ECO:0000256" key="1">
    <source>
        <dbReference type="ARBA" id="ARBA00023015"/>
    </source>
</evidence>
<dbReference type="PROSITE" id="PS01124">
    <property type="entry name" value="HTH_ARAC_FAMILY_2"/>
    <property type="match status" value="1"/>
</dbReference>
<dbReference type="SUPFAM" id="SSF46689">
    <property type="entry name" value="Homeodomain-like"/>
    <property type="match status" value="1"/>
</dbReference>
<dbReference type="PANTHER" id="PTHR43280:SF28">
    <property type="entry name" value="HTH-TYPE TRANSCRIPTIONAL ACTIVATOR RHAS"/>
    <property type="match status" value="1"/>
</dbReference>
<dbReference type="InterPro" id="IPR018062">
    <property type="entry name" value="HTH_AraC-typ_CS"/>
</dbReference>
<reference evidence="5 6" key="1">
    <citation type="journal article" date="2024" name="Int. J. Syst. Evol. Microbiol.">
        <title>Paenibacillus hexagrammi sp. nov., a novel bacterium isolated from the gut content of Hexagrammos agrammus.</title>
        <authorList>
            <person name="Jung H.K."/>
            <person name="Kim D.G."/>
            <person name="Zin H."/>
            <person name="Park J."/>
            <person name="Jung H."/>
            <person name="Kim Y.O."/>
            <person name="Kong H.J."/>
            <person name="Kim J.W."/>
            <person name="Kim Y.S."/>
        </authorList>
    </citation>
    <scope>NUCLEOTIDE SEQUENCE [LARGE SCALE GENOMIC DNA]</scope>
    <source>
        <strain evidence="5 6">YPD9-1</strain>
    </source>
</reference>
<dbReference type="PROSITE" id="PS00041">
    <property type="entry name" value="HTH_ARAC_FAMILY_1"/>
    <property type="match status" value="1"/>
</dbReference>
<sequence length="62" mass="7352">MNLSEYMDEVRIEISKDLLKQDELKIAEVGARVGYETPHSFTRFFKKITGMTPLEYREIVRK</sequence>
<dbReference type="PRINTS" id="PR00032">
    <property type="entry name" value="HTHARAC"/>
</dbReference>
<evidence type="ECO:0000313" key="6">
    <source>
        <dbReference type="Proteomes" id="UP001649230"/>
    </source>
</evidence>
<dbReference type="InterPro" id="IPR018060">
    <property type="entry name" value="HTH_AraC"/>
</dbReference>
<name>A0ABY3SBU3_9BACL</name>
<dbReference type="Pfam" id="PF12833">
    <property type="entry name" value="HTH_18"/>
    <property type="match status" value="1"/>
</dbReference>
<dbReference type="Proteomes" id="UP001649230">
    <property type="component" value="Chromosome"/>
</dbReference>
<proteinExistence type="predicted"/>
<protein>
    <submittedName>
        <fullName evidence="5">Helix-turn-helix transcriptional regulator</fullName>
    </submittedName>
</protein>
<dbReference type="Gene3D" id="1.10.10.60">
    <property type="entry name" value="Homeodomain-like"/>
    <property type="match status" value="1"/>
</dbReference>
<dbReference type="InterPro" id="IPR009057">
    <property type="entry name" value="Homeodomain-like_sf"/>
</dbReference>
<dbReference type="EMBL" id="CP090978">
    <property type="protein sequence ID" value="UJF31403.1"/>
    <property type="molecule type" value="Genomic_DNA"/>
</dbReference>
<evidence type="ECO:0000256" key="3">
    <source>
        <dbReference type="ARBA" id="ARBA00023163"/>
    </source>
</evidence>
<evidence type="ECO:0000256" key="2">
    <source>
        <dbReference type="ARBA" id="ARBA00023125"/>
    </source>
</evidence>
<feature type="domain" description="HTH araC/xylS-type" evidence="4">
    <location>
        <begin position="1"/>
        <end position="59"/>
    </location>
</feature>
<dbReference type="PANTHER" id="PTHR43280">
    <property type="entry name" value="ARAC-FAMILY TRANSCRIPTIONAL REGULATOR"/>
    <property type="match status" value="1"/>
</dbReference>
<keyword evidence="1" id="KW-0805">Transcription regulation</keyword>
<dbReference type="InterPro" id="IPR020449">
    <property type="entry name" value="Tscrpt_reg_AraC-type_HTH"/>
</dbReference>
<keyword evidence="3" id="KW-0804">Transcription</keyword>
<evidence type="ECO:0000313" key="5">
    <source>
        <dbReference type="EMBL" id="UJF31403.1"/>
    </source>
</evidence>
<keyword evidence="2" id="KW-0238">DNA-binding</keyword>
<organism evidence="5 6">
    <name type="scientific">Paenibacillus hexagrammi</name>
    <dbReference type="NCBI Taxonomy" id="2908839"/>
    <lineage>
        <taxon>Bacteria</taxon>
        <taxon>Bacillati</taxon>
        <taxon>Bacillota</taxon>
        <taxon>Bacilli</taxon>
        <taxon>Bacillales</taxon>
        <taxon>Paenibacillaceae</taxon>
        <taxon>Paenibacillus</taxon>
    </lineage>
</organism>
<evidence type="ECO:0000259" key="4">
    <source>
        <dbReference type="PROSITE" id="PS01124"/>
    </source>
</evidence>